<dbReference type="AlphaFoldDB" id="A0A2U1TCQ1"/>
<dbReference type="RefSeq" id="WP_108963116.1">
    <property type="nucleotide sequence ID" value="NZ_QEFB01000011.1"/>
</dbReference>
<comment type="caution">
    <text evidence="2">The sequence shown here is derived from an EMBL/GenBank/DDBJ whole genome shotgun (WGS) entry which is preliminary data.</text>
</comment>
<gene>
    <name evidence="2" type="ORF">DF223_10445</name>
</gene>
<dbReference type="InterPro" id="IPR025309">
    <property type="entry name" value="KTSC_dom"/>
</dbReference>
<accession>A0A2U1TCQ1</accession>
<proteinExistence type="predicted"/>
<protein>
    <recommendedName>
        <fullName evidence="1">KTSC domain-containing protein</fullName>
    </recommendedName>
</protein>
<feature type="domain" description="KTSC" evidence="1">
    <location>
        <begin position="9"/>
        <end position="61"/>
    </location>
</feature>
<name>A0A2U1TCQ1_9MICO</name>
<dbReference type="Pfam" id="PF13619">
    <property type="entry name" value="KTSC"/>
    <property type="match status" value="1"/>
</dbReference>
<reference evidence="3" key="1">
    <citation type="submission" date="2018-04" db="EMBL/GenBank/DDBJ databases">
        <authorList>
            <person name="Liu S."/>
            <person name="Wang Z."/>
            <person name="Li J."/>
        </authorList>
    </citation>
    <scope>NUCLEOTIDE SEQUENCE [LARGE SCALE GENOMIC DNA]</scope>
    <source>
        <strain evidence="3">622</strain>
    </source>
</reference>
<evidence type="ECO:0000259" key="1">
    <source>
        <dbReference type="Pfam" id="PF13619"/>
    </source>
</evidence>
<organism evidence="2 3">
    <name type="scientific">Mycetocola zhujimingii</name>
    <dbReference type="NCBI Taxonomy" id="2079792"/>
    <lineage>
        <taxon>Bacteria</taxon>
        <taxon>Bacillati</taxon>
        <taxon>Actinomycetota</taxon>
        <taxon>Actinomycetes</taxon>
        <taxon>Micrococcales</taxon>
        <taxon>Microbacteriaceae</taxon>
        <taxon>Mycetocola</taxon>
    </lineage>
</organism>
<dbReference type="Proteomes" id="UP000244962">
    <property type="component" value="Unassembled WGS sequence"/>
</dbReference>
<sequence>MEWQPVHGSTRVVAIAYAAEDACIYVEFPSGKRHAYEGCSQTVWEEFSDPSTSKGSYIHTNLNFHPHHPA</sequence>
<dbReference type="EMBL" id="QEFB01000011">
    <property type="protein sequence ID" value="PWC06671.1"/>
    <property type="molecule type" value="Genomic_DNA"/>
</dbReference>
<evidence type="ECO:0000313" key="3">
    <source>
        <dbReference type="Proteomes" id="UP000244962"/>
    </source>
</evidence>
<keyword evidence="3" id="KW-1185">Reference proteome</keyword>
<evidence type="ECO:0000313" key="2">
    <source>
        <dbReference type="EMBL" id="PWC06671.1"/>
    </source>
</evidence>